<comment type="caution">
    <text evidence="1">The sequence shown here is derived from an EMBL/GenBank/DDBJ whole genome shotgun (WGS) entry which is preliminary data.</text>
</comment>
<sequence>RRGVQKNMGDEYFTALDFVASLNPSSRKPRPMMNMNNVNHVENVNINSEIQQHNGSKF</sequence>
<name>A0A815ZS18_9BILA</name>
<dbReference type="EMBL" id="CAJNOU010021801">
    <property type="protein sequence ID" value="CAF1588419.1"/>
    <property type="molecule type" value="Genomic_DNA"/>
</dbReference>
<protein>
    <submittedName>
        <fullName evidence="1">Uncharacterized protein</fullName>
    </submittedName>
</protein>
<gene>
    <name evidence="1" type="ORF">SEV965_LOCUS40069</name>
</gene>
<proteinExistence type="predicted"/>
<reference evidence="1" key="1">
    <citation type="submission" date="2021-02" db="EMBL/GenBank/DDBJ databases">
        <authorList>
            <person name="Nowell W R."/>
        </authorList>
    </citation>
    <scope>NUCLEOTIDE SEQUENCE</scope>
</reference>
<dbReference type="AlphaFoldDB" id="A0A815ZS18"/>
<evidence type="ECO:0000313" key="2">
    <source>
        <dbReference type="Proteomes" id="UP000663889"/>
    </source>
</evidence>
<evidence type="ECO:0000313" key="1">
    <source>
        <dbReference type="EMBL" id="CAF1588419.1"/>
    </source>
</evidence>
<dbReference type="Proteomes" id="UP000663889">
    <property type="component" value="Unassembled WGS sequence"/>
</dbReference>
<accession>A0A815ZS18</accession>
<organism evidence="1 2">
    <name type="scientific">Rotaria sordida</name>
    <dbReference type="NCBI Taxonomy" id="392033"/>
    <lineage>
        <taxon>Eukaryota</taxon>
        <taxon>Metazoa</taxon>
        <taxon>Spiralia</taxon>
        <taxon>Gnathifera</taxon>
        <taxon>Rotifera</taxon>
        <taxon>Eurotatoria</taxon>
        <taxon>Bdelloidea</taxon>
        <taxon>Philodinida</taxon>
        <taxon>Philodinidae</taxon>
        <taxon>Rotaria</taxon>
    </lineage>
</organism>
<feature type="non-terminal residue" evidence="1">
    <location>
        <position position="1"/>
    </location>
</feature>